<accession>A0A084Q7V0</accession>
<dbReference type="InParanoid" id="A0A084Q7V0"/>
<keyword evidence="4" id="KW-0274">FAD</keyword>
<evidence type="ECO:0000313" key="9">
    <source>
        <dbReference type="Proteomes" id="UP000028524"/>
    </source>
</evidence>
<name>A0A084Q7V0_STAC4</name>
<evidence type="ECO:0000256" key="4">
    <source>
        <dbReference type="ARBA" id="ARBA00022827"/>
    </source>
</evidence>
<dbReference type="Gene3D" id="3.50.50.60">
    <property type="entry name" value="FAD/NAD(P)-binding domain"/>
    <property type="match status" value="1"/>
</dbReference>
<organism evidence="8 9">
    <name type="scientific">Stachybotrys chlorohalonatus (strain IBT 40285)</name>
    <dbReference type="NCBI Taxonomy" id="1283841"/>
    <lineage>
        <taxon>Eukaryota</taxon>
        <taxon>Fungi</taxon>
        <taxon>Dikarya</taxon>
        <taxon>Ascomycota</taxon>
        <taxon>Pezizomycotina</taxon>
        <taxon>Sordariomycetes</taxon>
        <taxon>Hypocreomycetidae</taxon>
        <taxon>Hypocreales</taxon>
        <taxon>Stachybotryaceae</taxon>
        <taxon>Stachybotrys</taxon>
    </lineage>
</organism>
<gene>
    <name evidence="8" type="ORF">S40285_08936</name>
</gene>
<dbReference type="InterPro" id="IPR045170">
    <property type="entry name" value="MTOX"/>
</dbReference>
<dbReference type="HOGENOM" id="CLU_007884_0_0_1"/>
<dbReference type="SUPFAM" id="SSF54373">
    <property type="entry name" value="FAD-linked reductases, C-terminal domain"/>
    <property type="match status" value="1"/>
</dbReference>
<evidence type="ECO:0000259" key="7">
    <source>
        <dbReference type="Pfam" id="PF01266"/>
    </source>
</evidence>
<keyword evidence="3" id="KW-0285">Flavoprotein</keyword>
<dbReference type="Proteomes" id="UP000028524">
    <property type="component" value="Unassembled WGS sequence"/>
</dbReference>
<dbReference type="GO" id="GO:0050660">
    <property type="term" value="F:flavin adenine dinucleotide binding"/>
    <property type="evidence" value="ECO:0007669"/>
    <property type="project" value="InterPro"/>
</dbReference>
<dbReference type="InterPro" id="IPR036188">
    <property type="entry name" value="FAD/NAD-bd_sf"/>
</dbReference>
<feature type="region of interest" description="Disordered" evidence="6">
    <location>
        <begin position="327"/>
        <end position="355"/>
    </location>
</feature>
<reference evidence="8 9" key="1">
    <citation type="journal article" date="2014" name="BMC Genomics">
        <title>Comparative genome sequencing reveals chemotype-specific gene clusters in the toxigenic black mold Stachybotrys.</title>
        <authorList>
            <person name="Semeiks J."/>
            <person name="Borek D."/>
            <person name="Otwinowski Z."/>
            <person name="Grishin N.V."/>
        </authorList>
    </citation>
    <scope>NUCLEOTIDE SEQUENCE [LARGE SCALE GENOMIC DNA]</scope>
    <source>
        <strain evidence="8 9">IBT 40285</strain>
    </source>
</reference>
<dbReference type="OMA" id="SQTRLCW"/>
<dbReference type="PANTHER" id="PTHR10961">
    <property type="entry name" value="PEROXISOMAL SARCOSINE OXIDASE"/>
    <property type="match status" value="1"/>
</dbReference>
<evidence type="ECO:0000256" key="3">
    <source>
        <dbReference type="ARBA" id="ARBA00022630"/>
    </source>
</evidence>
<dbReference type="STRING" id="1283841.A0A084Q7V0"/>
<comment type="similarity">
    <text evidence="2">Belongs to the MSOX/MTOX family.</text>
</comment>
<comment type="cofactor">
    <cofactor evidence="1">
        <name>FAD</name>
        <dbReference type="ChEBI" id="CHEBI:57692"/>
    </cofactor>
</comment>
<dbReference type="Gene3D" id="3.30.9.10">
    <property type="entry name" value="D-Amino Acid Oxidase, subunit A, domain 2"/>
    <property type="match status" value="1"/>
</dbReference>
<keyword evidence="5" id="KW-0560">Oxidoreductase</keyword>
<dbReference type="SUPFAM" id="SSF51905">
    <property type="entry name" value="FAD/NAD(P)-binding domain"/>
    <property type="match status" value="1"/>
</dbReference>
<dbReference type="EMBL" id="KL661942">
    <property type="protein sequence ID" value="KFA60035.1"/>
    <property type="molecule type" value="Genomic_DNA"/>
</dbReference>
<evidence type="ECO:0000256" key="1">
    <source>
        <dbReference type="ARBA" id="ARBA00001974"/>
    </source>
</evidence>
<dbReference type="InterPro" id="IPR006076">
    <property type="entry name" value="FAD-dep_OxRdtase"/>
</dbReference>
<protein>
    <recommendedName>
        <fullName evidence="7">FAD dependent oxidoreductase domain-containing protein</fullName>
    </recommendedName>
</protein>
<evidence type="ECO:0000256" key="2">
    <source>
        <dbReference type="ARBA" id="ARBA00010989"/>
    </source>
</evidence>
<dbReference type="OrthoDB" id="2219495at2759"/>
<evidence type="ECO:0000256" key="6">
    <source>
        <dbReference type="SAM" id="MobiDB-lite"/>
    </source>
</evidence>
<sequence length="496" mass="54321">MAEQAPRKDEAIVVVGSGIFGLSTALHLARRGYSSVTVFDRQPCDELGFSYLKGADAASADMNKIVRSAYGPQTEYQMLSQEAIAVWNEWNQELAAGAAVPPGLTKEDRVFVPNGNISLSTSSELPSWEIACIEGMEKAGYPDTQLATTDRRHRQVATSKGWDFAMDPFQRERRGKPNVGVLDSTGGMAVADKACRFALHKAKSLGVKFVYGPEAGHFDSFCYEGSKVVGIKTRDNKTHSAAMTIVACGGWTPVLLPELDGLAEATAGSVALLRIPRESALWTRLSPESFPTYTWNMRDGAEGGIYGFPRDENGWFKVGYRGTKYTNPMVQGDGRERSTPATRWSPAHKDGREPVGRELTDFPKQAHKVISAFLDEYLPQLAAEGIKVEMTRICWYTDTFDNHFVIDRVPQREGLMVATGGSGHAFKYLPNIGNWVVDVMEGVGLDRPAVRKWRWRARSGEKVVNSLMEGSGSARALGNVALLRESDVGTGALSKL</sequence>
<evidence type="ECO:0000256" key="5">
    <source>
        <dbReference type="ARBA" id="ARBA00023002"/>
    </source>
</evidence>
<dbReference type="GO" id="GO:0008115">
    <property type="term" value="F:sarcosine oxidase activity"/>
    <property type="evidence" value="ECO:0007669"/>
    <property type="project" value="TreeGrafter"/>
</dbReference>
<keyword evidence="9" id="KW-1185">Reference proteome</keyword>
<dbReference type="AlphaFoldDB" id="A0A084Q7V0"/>
<proteinExistence type="inferred from homology"/>
<feature type="domain" description="FAD dependent oxidoreductase" evidence="7">
    <location>
        <begin position="12"/>
        <end position="438"/>
    </location>
</feature>
<evidence type="ECO:0000313" key="8">
    <source>
        <dbReference type="EMBL" id="KFA60035.1"/>
    </source>
</evidence>
<dbReference type="PANTHER" id="PTHR10961:SF15">
    <property type="entry name" value="FAD DEPENDENT OXIDOREDUCTASE DOMAIN-CONTAINING PROTEIN"/>
    <property type="match status" value="1"/>
</dbReference>
<dbReference type="Pfam" id="PF01266">
    <property type="entry name" value="DAO"/>
    <property type="match status" value="1"/>
</dbReference>